<dbReference type="PANTHER" id="PTHR48012">
    <property type="entry name" value="STERILE20-LIKE KINASE, ISOFORM B-RELATED"/>
    <property type="match status" value="1"/>
</dbReference>
<keyword evidence="6" id="KW-1185">Reference proteome</keyword>
<evidence type="ECO:0000256" key="1">
    <source>
        <dbReference type="ARBA" id="ARBA00022741"/>
    </source>
</evidence>
<reference evidence="5 6" key="1">
    <citation type="journal article" date="2018" name="Nat. Ecol. Evol.">
        <title>Pezizomycetes genomes reveal the molecular basis of ectomycorrhizal truffle lifestyle.</title>
        <authorList>
            <person name="Murat C."/>
            <person name="Payen T."/>
            <person name="Noel B."/>
            <person name="Kuo A."/>
            <person name="Morin E."/>
            <person name="Chen J."/>
            <person name="Kohler A."/>
            <person name="Krizsan K."/>
            <person name="Balestrini R."/>
            <person name="Da Silva C."/>
            <person name="Montanini B."/>
            <person name="Hainaut M."/>
            <person name="Levati E."/>
            <person name="Barry K.W."/>
            <person name="Belfiori B."/>
            <person name="Cichocki N."/>
            <person name="Clum A."/>
            <person name="Dockter R.B."/>
            <person name="Fauchery L."/>
            <person name="Guy J."/>
            <person name="Iotti M."/>
            <person name="Le Tacon F."/>
            <person name="Lindquist E.A."/>
            <person name="Lipzen A."/>
            <person name="Malagnac F."/>
            <person name="Mello A."/>
            <person name="Molinier V."/>
            <person name="Miyauchi S."/>
            <person name="Poulain J."/>
            <person name="Riccioni C."/>
            <person name="Rubini A."/>
            <person name="Sitrit Y."/>
            <person name="Splivallo R."/>
            <person name="Traeger S."/>
            <person name="Wang M."/>
            <person name="Zifcakova L."/>
            <person name="Wipf D."/>
            <person name="Zambonelli A."/>
            <person name="Paolocci F."/>
            <person name="Nowrousian M."/>
            <person name="Ottonello S."/>
            <person name="Baldrian P."/>
            <person name="Spatafora J.W."/>
            <person name="Henrissat B."/>
            <person name="Nagy L.G."/>
            <person name="Aury J.M."/>
            <person name="Wincker P."/>
            <person name="Grigoriev I.V."/>
            <person name="Bonfante P."/>
            <person name="Martin F.M."/>
        </authorList>
    </citation>
    <scope>NUCLEOTIDE SEQUENCE [LARGE SCALE GENOMIC DNA]</scope>
    <source>
        <strain evidence="5 6">120613-1</strain>
    </source>
</reference>
<dbReference type="Proteomes" id="UP000276215">
    <property type="component" value="Unassembled WGS sequence"/>
</dbReference>
<feature type="domain" description="Protein kinase" evidence="4">
    <location>
        <begin position="184"/>
        <end position="422"/>
    </location>
</feature>
<dbReference type="SMART" id="SM00220">
    <property type="entry name" value="S_TKc"/>
    <property type="match status" value="1"/>
</dbReference>
<dbReference type="Gene3D" id="1.10.510.10">
    <property type="entry name" value="Transferase(Phosphotransferase) domain 1"/>
    <property type="match status" value="1"/>
</dbReference>
<dbReference type="InterPro" id="IPR000719">
    <property type="entry name" value="Prot_kinase_dom"/>
</dbReference>
<feature type="compositionally biased region" description="Polar residues" evidence="3">
    <location>
        <begin position="133"/>
        <end position="150"/>
    </location>
</feature>
<feature type="region of interest" description="Disordered" evidence="3">
    <location>
        <begin position="1"/>
        <end position="73"/>
    </location>
</feature>
<dbReference type="GO" id="GO:0005524">
    <property type="term" value="F:ATP binding"/>
    <property type="evidence" value="ECO:0007669"/>
    <property type="project" value="UniProtKB-KW"/>
</dbReference>
<dbReference type="EMBL" id="ML120509">
    <property type="protein sequence ID" value="RPA90948.1"/>
    <property type="molecule type" value="Genomic_DNA"/>
</dbReference>
<name>A0A3N4J1L7_9PEZI</name>
<organism evidence="5 6">
    <name type="scientific">Choiromyces venosus 120613-1</name>
    <dbReference type="NCBI Taxonomy" id="1336337"/>
    <lineage>
        <taxon>Eukaryota</taxon>
        <taxon>Fungi</taxon>
        <taxon>Dikarya</taxon>
        <taxon>Ascomycota</taxon>
        <taxon>Pezizomycotina</taxon>
        <taxon>Pezizomycetes</taxon>
        <taxon>Pezizales</taxon>
        <taxon>Tuberaceae</taxon>
        <taxon>Choiromyces</taxon>
    </lineage>
</organism>
<feature type="compositionally biased region" description="Polar residues" evidence="3">
    <location>
        <begin position="26"/>
        <end position="45"/>
    </location>
</feature>
<proteinExistence type="predicted"/>
<keyword evidence="5" id="KW-0418">Kinase</keyword>
<sequence length="422" mass="46513">MATTDNRRTTVFPVPRNPEDEHGQRQSDYSNAEPSLSSDPNSGPTDTEKRVSLFPGWPSSNSQARGDSDPLGTGAILSYHRSIEESNLSPNRNHSSIGTRATLFPGSISPHAEVQDGQISSTKDRASALKPESPSTSHSPISTNSIGLSGKAAQSSNGSMFLTPLIAQPTCGQIKLQSPWDTYRTICQLRPGGIKGESYSIAHQRLDLSYQTVAVKKIDSNMDIIPTEISTLWVCKSDNIISQLEVFKHEGVYYSVQEYMGGGSLDSLLSGVQLGELHIAIICRELVQALESIHTLGFSHGDIGVHNLYFSWEGDVKLANFSSSQVQSGWEIDIKYLGETLFTMMHPFEFSYTRETELQGLEKCTGVLRQFHFKVCQCSTASELLKDPFISRSETTKLLKPLILIASMKARTFCEEVSRHDE</sequence>
<dbReference type="PROSITE" id="PS50011">
    <property type="entry name" value="PROTEIN_KINASE_DOM"/>
    <property type="match status" value="1"/>
</dbReference>
<protein>
    <submittedName>
        <fullName evidence="5">Kinase-like protein</fullName>
    </submittedName>
</protein>
<dbReference type="STRING" id="1336337.A0A3N4J1L7"/>
<feature type="compositionally biased region" description="Polar residues" evidence="3">
    <location>
        <begin position="86"/>
        <end position="99"/>
    </location>
</feature>
<dbReference type="GO" id="GO:0004674">
    <property type="term" value="F:protein serine/threonine kinase activity"/>
    <property type="evidence" value="ECO:0007669"/>
    <property type="project" value="TreeGrafter"/>
</dbReference>
<keyword evidence="2" id="KW-0067">ATP-binding</keyword>
<gene>
    <name evidence="5" type="ORF">L873DRAFT_359167</name>
</gene>
<evidence type="ECO:0000259" key="4">
    <source>
        <dbReference type="PROSITE" id="PS50011"/>
    </source>
</evidence>
<dbReference type="PANTHER" id="PTHR48012:SF2">
    <property type="entry name" value="STERILE20-LIKE KINASE, ISOFORM B"/>
    <property type="match status" value="1"/>
</dbReference>
<keyword evidence="1" id="KW-0547">Nucleotide-binding</keyword>
<accession>A0A3N4J1L7</accession>
<dbReference type="GO" id="GO:0005737">
    <property type="term" value="C:cytoplasm"/>
    <property type="evidence" value="ECO:0007669"/>
    <property type="project" value="TreeGrafter"/>
</dbReference>
<evidence type="ECO:0000313" key="6">
    <source>
        <dbReference type="Proteomes" id="UP000276215"/>
    </source>
</evidence>
<dbReference type="AlphaFoldDB" id="A0A3N4J1L7"/>
<dbReference type="InterPro" id="IPR050629">
    <property type="entry name" value="STE20/SPS1-PAK"/>
</dbReference>
<dbReference type="InterPro" id="IPR011009">
    <property type="entry name" value="Kinase-like_dom_sf"/>
</dbReference>
<feature type="region of interest" description="Disordered" evidence="3">
    <location>
        <begin position="86"/>
        <end position="150"/>
    </location>
</feature>
<keyword evidence="5" id="KW-0808">Transferase</keyword>
<dbReference type="SUPFAM" id="SSF56112">
    <property type="entry name" value="Protein kinase-like (PK-like)"/>
    <property type="match status" value="1"/>
</dbReference>
<evidence type="ECO:0000313" key="5">
    <source>
        <dbReference type="EMBL" id="RPA90948.1"/>
    </source>
</evidence>
<dbReference type="Pfam" id="PF00069">
    <property type="entry name" value="Pkinase"/>
    <property type="match status" value="1"/>
</dbReference>
<evidence type="ECO:0000256" key="2">
    <source>
        <dbReference type="ARBA" id="ARBA00022840"/>
    </source>
</evidence>
<evidence type="ECO:0000256" key="3">
    <source>
        <dbReference type="SAM" id="MobiDB-lite"/>
    </source>
</evidence>